<dbReference type="Pfam" id="PF00528">
    <property type="entry name" value="BPD_transp_1"/>
    <property type="match status" value="1"/>
</dbReference>
<dbReference type="SUPFAM" id="SSF161098">
    <property type="entry name" value="MetI-like"/>
    <property type="match status" value="1"/>
</dbReference>
<proteinExistence type="inferred from homology"/>
<dbReference type="PROSITE" id="PS50928">
    <property type="entry name" value="ABC_TM1"/>
    <property type="match status" value="1"/>
</dbReference>
<feature type="transmembrane region" description="Helical" evidence="7">
    <location>
        <begin position="60"/>
        <end position="87"/>
    </location>
</feature>
<dbReference type="AlphaFoldDB" id="A0A7G9GW36"/>
<evidence type="ECO:0000256" key="5">
    <source>
        <dbReference type="ARBA" id="ARBA00022989"/>
    </source>
</evidence>
<comment type="subcellular location">
    <subcellularLocation>
        <location evidence="1 7">Cell membrane</location>
        <topology evidence="1 7">Multi-pass membrane protein</topology>
    </subcellularLocation>
</comment>
<dbReference type="RefSeq" id="WP_101474567.1">
    <property type="nucleotide sequence ID" value="NZ_CP060637.1"/>
</dbReference>
<dbReference type="PANTHER" id="PTHR43386:SF1">
    <property type="entry name" value="D,D-DIPEPTIDE TRANSPORT SYSTEM PERMEASE PROTEIN DDPC-RELATED"/>
    <property type="match status" value="1"/>
</dbReference>
<keyword evidence="10" id="KW-1185">Reference proteome</keyword>
<evidence type="ECO:0000256" key="7">
    <source>
        <dbReference type="RuleBase" id="RU363032"/>
    </source>
</evidence>
<feature type="domain" description="ABC transmembrane type-1" evidence="8">
    <location>
        <begin position="59"/>
        <end position="248"/>
    </location>
</feature>
<feature type="transmembrane region" description="Helical" evidence="7">
    <location>
        <begin position="108"/>
        <end position="133"/>
    </location>
</feature>
<organism evidence="9 10">
    <name type="scientific">Fusobacterium hominis</name>
    <dbReference type="NCBI Taxonomy" id="2764326"/>
    <lineage>
        <taxon>Bacteria</taxon>
        <taxon>Fusobacteriati</taxon>
        <taxon>Fusobacteriota</taxon>
        <taxon>Fusobacteriia</taxon>
        <taxon>Fusobacteriales</taxon>
        <taxon>Fusobacteriaceae</taxon>
        <taxon>Fusobacterium</taxon>
    </lineage>
</organism>
<evidence type="ECO:0000259" key="8">
    <source>
        <dbReference type="PROSITE" id="PS50928"/>
    </source>
</evidence>
<name>A0A7G9GW36_9FUSO</name>
<dbReference type="CDD" id="cd06261">
    <property type="entry name" value="TM_PBP2"/>
    <property type="match status" value="1"/>
</dbReference>
<feature type="transmembrane region" description="Helical" evidence="7">
    <location>
        <begin position="180"/>
        <end position="202"/>
    </location>
</feature>
<evidence type="ECO:0000256" key="4">
    <source>
        <dbReference type="ARBA" id="ARBA00022692"/>
    </source>
</evidence>
<dbReference type="GO" id="GO:0005886">
    <property type="term" value="C:plasma membrane"/>
    <property type="evidence" value="ECO:0007669"/>
    <property type="project" value="UniProtKB-SubCell"/>
</dbReference>
<dbReference type="InterPro" id="IPR000515">
    <property type="entry name" value="MetI-like"/>
</dbReference>
<dbReference type="InterPro" id="IPR035906">
    <property type="entry name" value="MetI-like_sf"/>
</dbReference>
<feature type="transmembrane region" description="Helical" evidence="7">
    <location>
        <begin position="5"/>
        <end position="23"/>
    </location>
</feature>
<keyword evidence="3" id="KW-1003">Cell membrane</keyword>
<evidence type="ECO:0000256" key="3">
    <source>
        <dbReference type="ARBA" id="ARBA00022475"/>
    </source>
</evidence>
<reference evidence="9 10" key="1">
    <citation type="submission" date="2020-08" db="EMBL/GenBank/DDBJ databases">
        <authorList>
            <person name="Liu C."/>
            <person name="Sun Q."/>
        </authorList>
    </citation>
    <scope>NUCLEOTIDE SEQUENCE [LARGE SCALE GENOMIC DNA]</scope>
    <source>
        <strain evidence="9 10">NSJ-57</strain>
    </source>
</reference>
<dbReference type="Gene3D" id="1.10.3720.10">
    <property type="entry name" value="MetI-like"/>
    <property type="match status" value="1"/>
</dbReference>
<comment type="similarity">
    <text evidence="7">Belongs to the binding-protein-dependent transport system permease family.</text>
</comment>
<dbReference type="KEGG" id="fho:H9Q81_08760"/>
<evidence type="ECO:0000313" key="10">
    <source>
        <dbReference type="Proteomes" id="UP000515913"/>
    </source>
</evidence>
<evidence type="ECO:0000256" key="1">
    <source>
        <dbReference type="ARBA" id="ARBA00004651"/>
    </source>
</evidence>
<evidence type="ECO:0000313" key="9">
    <source>
        <dbReference type="EMBL" id="QNM15018.1"/>
    </source>
</evidence>
<dbReference type="Proteomes" id="UP000515913">
    <property type="component" value="Chromosome"/>
</dbReference>
<keyword evidence="6 7" id="KW-0472">Membrane</keyword>
<sequence length="254" mass="27975">MKKKMYLGLFIIFVIICICFYQNPYTMHENAVLCAPSMKHILGCDNLGRDIFSRLVLGSVYSLAIAFGAIAMAVIAGIIIGSIAGYYGKLTDGIIMSLMEVIIAIPGIIIALGVIIIMGVGFASLVTAIFIIYIPRCVNMVRGVVKKEKNMEYVIAAKTYGVSDFRILYIHILPNIVKPLMVCFTTGFAGAILTEAGLGYLGLGIQPPYPTWGNILNQSQSYFISAPWFTIAPGLAIIFTVYQMKKLERRETRY</sequence>
<keyword evidence="5 7" id="KW-1133">Transmembrane helix</keyword>
<protein>
    <submittedName>
        <fullName evidence="9">ABC transporter permease</fullName>
    </submittedName>
</protein>
<accession>A0A7G9GW36</accession>
<dbReference type="GO" id="GO:0055085">
    <property type="term" value="P:transmembrane transport"/>
    <property type="evidence" value="ECO:0007669"/>
    <property type="project" value="InterPro"/>
</dbReference>
<dbReference type="EMBL" id="CP060637">
    <property type="protein sequence ID" value="QNM15018.1"/>
    <property type="molecule type" value="Genomic_DNA"/>
</dbReference>
<gene>
    <name evidence="9" type="ORF">H9Q81_08760</name>
</gene>
<dbReference type="InterPro" id="IPR050366">
    <property type="entry name" value="BP-dependent_transpt_permease"/>
</dbReference>
<dbReference type="PANTHER" id="PTHR43386">
    <property type="entry name" value="OLIGOPEPTIDE TRANSPORT SYSTEM PERMEASE PROTEIN APPC"/>
    <property type="match status" value="1"/>
</dbReference>
<evidence type="ECO:0000256" key="2">
    <source>
        <dbReference type="ARBA" id="ARBA00022448"/>
    </source>
</evidence>
<keyword evidence="2 7" id="KW-0813">Transport</keyword>
<evidence type="ECO:0000256" key="6">
    <source>
        <dbReference type="ARBA" id="ARBA00023136"/>
    </source>
</evidence>
<feature type="transmembrane region" description="Helical" evidence="7">
    <location>
        <begin position="222"/>
        <end position="242"/>
    </location>
</feature>
<keyword evidence="4 7" id="KW-0812">Transmembrane</keyword>